<accession>A0A8D8B2I2</accession>
<dbReference type="EMBL" id="HBUE01172765">
    <property type="protein sequence ID" value="CAG6516057.1"/>
    <property type="molecule type" value="Transcribed_RNA"/>
</dbReference>
<feature type="region of interest" description="Disordered" evidence="1">
    <location>
        <begin position="46"/>
        <end position="72"/>
    </location>
</feature>
<protein>
    <submittedName>
        <fullName evidence="2">(northern house mosquito) hypothetical protein</fullName>
    </submittedName>
</protein>
<organism evidence="2">
    <name type="scientific">Culex pipiens</name>
    <name type="common">House mosquito</name>
    <dbReference type="NCBI Taxonomy" id="7175"/>
    <lineage>
        <taxon>Eukaryota</taxon>
        <taxon>Metazoa</taxon>
        <taxon>Ecdysozoa</taxon>
        <taxon>Arthropoda</taxon>
        <taxon>Hexapoda</taxon>
        <taxon>Insecta</taxon>
        <taxon>Pterygota</taxon>
        <taxon>Neoptera</taxon>
        <taxon>Endopterygota</taxon>
        <taxon>Diptera</taxon>
        <taxon>Nematocera</taxon>
        <taxon>Culicoidea</taxon>
        <taxon>Culicidae</taxon>
        <taxon>Culicinae</taxon>
        <taxon>Culicini</taxon>
        <taxon>Culex</taxon>
        <taxon>Culex</taxon>
    </lineage>
</organism>
<evidence type="ECO:0000313" key="2">
    <source>
        <dbReference type="EMBL" id="CAG6468046.1"/>
    </source>
</evidence>
<name>A0A8D8B2I2_CULPI</name>
<dbReference type="AlphaFoldDB" id="A0A8D8B2I2"/>
<dbReference type="EMBL" id="HBUE01278221">
    <property type="protein sequence ID" value="CAG6567556.1"/>
    <property type="molecule type" value="Transcribed_RNA"/>
</dbReference>
<sequence>MRQAEQGRLHAVLRVCRQDERLQPAVSADEGGLLAWDQSAGVLHAGEPERRRDQAAEHCAQAERPGKLDHGTARAGELSAAVLPQDVRLHHRFAHQKVRHARAVCAAVQV</sequence>
<dbReference type="EMBL" id="HBUE01059664">
    <property type="protein sequence ID" value="CAG6468046.1"/>
    <property type="molecule type" value="Transcribed_RNA"/>
</dbReference>
<proteinExistence type="predicted"/>
<evidence type="ECO:0000256" key="1">
    <source>
        <dbReference type="SAM" id="MobiDB-lite"/>
    </source>
</evidence>
<reference evidence="2" key="1">
    <citation type="submission" date="2021-05" db="EMBL/GenBank/DDBJ databases">
        <authorList>
            <person name="Alioto T."/>
            <person name="Alioto T."/>
            <person name="Gomez Garrido J."/>
        </authorList>
    </citation>
    <scope>NUCLEOTIDE SEQUENCE</scope>
</reference>